<evidence type="ECO:0000259" key="2">
    <source>
        <dbReference type="Pfam" id="PF03372"/>
    </source>
</evidence>
<proteinExistence type="predicted"/>
<dbReference type="Proteomes" id="UP001189429">
    <property type="component" value="Unassembled WGS sequence"/>
</dbReference>
<protein>
    <recommendedName>
        <fullName evidence="2">Endonuclease/exonuclease/phosphatase domain-containing protein</fullName>
    </recommendedName>
</protein>
<sequence length="1854" mass="199015">MSEVASGLARRAYWLCAKRGCNAWNWCDKRWTCKACGTSAPPWTKEYRSDKVSPRVDADGFVQQPRGRADQRAARRSASQRALSGSTAPSSAPNSRTRRERSWGEAKSQHDELQAQLEAAKERVDKLQAAAALGLSEDFQREAEKALQQGRDQVAALEQSAQEAQRTGRPPHSVFHIEANAIQKVERQLATARTKREKLQLQAAELRDLIAEKQEQLSAAELGVDEVTGQIAELEETKAKVTQQAIQRANAAVGGVPSPLGDAVQGLLTQVGALSDLLKQHGAELPPRFSEIVDILNTQKEAVADVLRPRSSSARKRWGDSVGDDGLATEDDDMPLDIVSSGPYGPAVARGQHGATLGAWPQAEPCLAKALAEQGAAISDGDPLAAVIGRAPLDDRAGGQQLRAGLVLLGCNGNTWSRSIEVIEAFFKAYDYWPDVVALQETRLPHERLPSAAAQARGLGYAAFLHAAVLTEKQGPLATSGGVAILVRDGLQADESAAPLPSALRHRLIGVEIAAASGLRLLVLAGYFQHSLGPRGTNLDMFSAISEATCHAEGCDHLYDWFVASAALAACTASCATTLEGFGLHPHRPVLLRLQDVRADALVEVPSRPARFPEVAPELLRAHEDAEIVRYSVGKKGQVTSREVSWSWDVGSAPTNLSVAFGEWAAAAEGTLVGIHGIGQADLARHLGRGEGPRLTLKPLSALVRRDARFRFSLLTHRLRSCLDVALQRVRAESTGRWHPRRADWYGHQAELRAQLLLEAVQEADDSVGQGLPGAAPERLSDLVYQAGVRGSPEAVRDLQGLLYASQRRDAAQSAQAWRSWAQTAVEKGGRLAHRFSKATPPPTVRDADSGRRLVGMAAIGELTRVWQKLWLQDGFASGAGASSWDVGEWQLPPISLEQLQAACKRYSPSVGLGCDSLHPRQILLLPVALQLRILDILAAYDEAPASIHGQVSLMVFIPQADGGVRPIALLPLVLRLWAGWLHNCFAGFAKSNLQFEAASLFLDISKFYEHVRHDVLWANAVRFGFNLRLLRGLLTSYQAPRLILAAGMASPAFGTTGTVLAGCACATAVAKLPVLGALLAAGATSPLVTPRNVVDDISLQAVGTARLVKLQMVAASCEVVRQLREQHLPLNESKSVFLASSPQLAKELSEAWAVHGFTFKRGLQARNLGTDANITRRGVHEGAVRAVGGLRRGRRLGVLRSAGAATEMVHRAGPTAAMLWGRTVTGVPDRELHSWRLAAVCSAGKFPKGASLGLRLRVVEVMKSIDLDPSPALLRAAVQMAASLLQSGEVPLRMFESAVQEAVQRHAGAAAPWAHCRTPVDALALSLSRVGWRLVQGARLATDDGHLLDLRMLGPRELGLLAAAGARRASDKSELARLGHGALPQSPLFWEAFAEVLGPGSKLSHREKAAVVSFLSNAHWPQTRLHSAGEREHARCCACEAPRGSLWHRLFECPVLAGARSDAMAVMWCNRPADGLLGGRLYLDGSALDPEHESLRRAGWSIVQCDSDGNMECAVYGSVRQDLCPFQTAKDGEDFAVWMLSRFLGPSVDEILIDCASTVSCLTLGKKYATAANKPNAHLWEGIYASLDVDTLKVTKVAAHCTARDVMEGKITEADLRGNGHADRWAKAGAELHRTSPVARREFFGTMEVVRELSCWVAQASLIWQGIEVKDCEGLPEGSERAAVSFAVPVVEPASSRPPDPCSSDGGWAWRQSVNGAAPKLTEQCPGSAGLPKGRRDQKARWLQGRHPAGTPHSGSKRVGASVPSLRKEDVVPMAARVRFLQWLGVRPEDAPGGVAADACRGPPSGAAAAGEAEAEPLAPDPSGASREAWLGAYGLDEASLLEWSAAAETARE</sequence>
<feature type="region of interest" description="Disordered" evidence="1">
    <location>
        <begin position="44"/>
        <end position="114"/>
    </location>
</feature>
<reference evidence="3" key="1">
    <citation type="submission" date="2023-10" db="EMBL/GenBank/DDBJ databases">
        <authorList>
            <person name="Chen Y."/>
            <person name="Shah S."/>
            <person name="Dougan E. K."/>
            <person name="Thang M."/>
            <person name="Chan C."/>
        </authorList>
    </citation>
    <scope>NUCLEOTIDE SEQUENCE [LARGE SCALE GENOMIC DNA]</scope>
</reference>
<dbReference type="InterPro" id="IPR012337">
    <property type="entry name" value="RNaseH-like_sf"/>
</dbReference>
<gene>
    <name evidence="3" type="ORF">PCOR1329_LOCUS69871</name>
</gene>
<feature type="domain" description="Endonuclease/exonuclease/phosphatase" evidence="2">
    <location>
        <begin position="412"/>
        <end position="501"/>
    </location>
</feature>
<dbReference type="Pfam" id="PF03372">
    <property type="entry name" value="Exo_endo_phos"/>
    <property type="match status" value="1"/>
</dbReference>
<comment type="caution">
    <text evidence="3">The sequence shown here is derived from an EMBL/GenBank/DDBJ whole genome shotgun (WGS) entry which is preliminary data.</text>
</comment>
<dbReference type="SUPFAM" id="SSF56219">
    <property type="entry name" value="DNase I-like"/>
    <property type="match status" value="1"/>
</dbReference>
<feature type="region of interest" description="Disordered" evidence="1">
    <location>
        <begin position="313"/>
        <end position="333"/>
    </location>
</feature>
<evidence type="ECO:0000256" key="1">
    <source>
        <dbReference type="SAM" id="MobiDB-lite"/>
    </source>
</evidence>
<organism evidence="3 4">
    <name type="scientific">Prorocentrum cordatum</name>
    <dbReference type="NCBI Taxonomy" id="2364126"/>
    <lineage>
        <taxon>Eukaryota</taxon>
        <taxon>Sar</taxon>
        <taxon>Alveolata</taxon>
        <taxon>Dinophyceae</taxon>
        <taxon>Prorocentrales</taxon>
        <taxon>Prorocentraceae</taxon>
        <taxon>Prorocentrum</taxon>
    </lineage>
</organism>
<feature type="compositionally biased region" description="Low complexity" evidence="1">
    <location>
        <begin position="1803"/>
        <end position="1823"/>
    </location>
</feature>
<dbReference type="EMBL" id="CAUYUJ010019191">
    <property type="protein sequence ID" value="CAK0889306.1"/>
    <property type="molecule type" value="Genomic_DNA"/>
</dbReference>
<feature type="region of interest" description="Disordered" evidence="1">
    <location>
        <begin position="1800"/>
        <end position="1827"/>
    </location>
</feature>
<name>A0ABN9WRF1_9DINO</name>
<feature type="compositionally biased region" description="Low complexity" evidence="1">
    <location>
        <begin position="76"/>
        <end position="86"/>
    </location>
</feature>
<feature type="non-terminal residue" evidence="3">
    <location>
        <position position="1854"/>
    </location>
</feature>
<feature type="compositionally biased region" description="Basic and acidic residues" evidence="1">
    <location>
        <begin position="45"/>
        <end position="58"/>
    </location>
</feature>
<dbReference type="Gene3D" id="3.30.420.10">
    <property type="entry name" value="Ribonuclease H-like superfamily/Ribonuclease H"/>
    <property type="match status" value="1"/>
</dbReference>
<evidence type="ECO:0000313" key="4">
    <source>
        <dbReference type="Proteomes" id="UP001189429"/>
    </source>
</evidence>
<dbReference type="InterPro" id="IPR005135">
    <property type="entry name" value="Endo/exonuclease/phosphatase"/>
</dbReference>
<keyword evidence="4" id="KW-1185">Reference proteome</keyword>
<dbReference type="SUPFAM" id="SSF53098">
    <property type="entry name" value="Ribonuclease H-like"/>
    <property type="match status" value="1"/>
</dbReference>
<feature type="compositionally biased region" description="Basic and acidic residues" evidence="1">
    <location>
        <begin position="100"/>
        <end position="114"/>
    </location>
</feature>
<feature type="region of interest" description="Disordered" evidence="1">
    <location>
        <begin position="1718"/>
        <end position="1765"/>
    </location>
</feature>
<evidence type="ECO:0000313" key="3">
    <source>
        <dbReference type="EMBL" id="CAK0889306.1"/>
    </source>
</evidence>
<dbReference type="Gene3D" id="3.60.10.10">
    <property type="entry name" value="Endonuclease/exonuclease/phosphatase"/>
    <property type="match status" value="1"/>
</dbReference>
<dbReference type="Gene3D" id="1.10.287.2610">
    <property type="match status" value="1"/>
</dbReference>
<dbReference type="InterPro" id="IPR036397">
    <property type="entry name" value="RNaseH_sf"/>
</dbReference>
<feature type="region of interest" description="Disordered" evidence="1">
    <location>
        <begin position="143"/>
        <end position="173"/>
    </location>
</feature>
<dbReference type="InterPro" id="IPR036691">
    <property type="entry name" value="Endo/exonu/phosph_ase_sf"/>
</dbReference>
<accession>A0ABN9WRF1</accession>